<evidence type="ECO:0000256" key="6">
    <source>
        <dbReference type="ARBA" id="ARBA00022454"/>
    </source>
</evidence>
<evidence type="ECO:0000256" key="1">
    <source>
        <dbReference type="ARBA" id="ARBA00004186"/>
    </source>
</evidence>
<keyword evidence="9" id="KW-0493">Microtubule</keyword>
<dbReference type="InterPro" id="IPR021133">
    <property type="entry name" value="HEAT_type_2"/>
</dbReference>
<feature type="compositionally biased region" description="Low complexity" evidence="19">
    <location>
        <begin position="566"/>
        <end position="580"/>
    </location>
</feature>
<feature type="compositionally biased region" description="Low complexity" evidence="19">
    <location>
        <begin position="465"/>
        <end position="488"/>
    </location>
</feature>
<evidence type="ECO:0000256" key="12">
    <source>
        <dbReference type="ARBA" id="ARBA00022838"/>
    </source>
</evidence>
<dbReference type="PROSITE" id="PS50077">
    <property type="entry name" value="HEAT_REPEAT"/>
    <property type="match status" value="1"/>
</dbReference>
<dbReference type="GO" id="GO:1902903">
    <property type="term" value="P:regulation of supramolecular fiber organization"/>
    <property type="evidence" value="ECO:0007669"/>
    <property type="project" value="UniProtKB-ARBA"/>
</dbReference>
<dbReference type="InterPro" id="IPR016024">
    <property type="entry name" value="ARM-type_fold"/>
</dbReference>
<feature type="region of interest" description="Disordered" evidence="19">
    <location>
        <begin position="1035"/>
        <end position="1068"/>
    </location>
</feature>
<keyword evidence="10" id="KW-0677">Repeat</keyword>
<dbReference type="GO" id="GO:0005794">
    <property type="term" value="C:Golgi apparatus"/>
    <property type="evidence" value="ECO:0007669"/>
    <property type="project" value="UniProtKB-SubCell"/>
</dbReference>
<reference evidence="21" key="1">
    <citation type="submission" date="2025-08" db="UniProtKB">
        <authorList>
            <consortium name="Ensembl"/>
        </authorList>
    </citation>
    <scope>IDENTIFICATION</scope>
</reference>
<dbReference type="GO" id="GO:0072686">
    <property type="term" value="C:mitotic spindle"/>
    <property type="evidence" value="ECO:0007669"/>
    <property type="project" value="TreeGrafter"/>
</dbReference>
<evidence type="ECO:0000256" key="5">
    <source>
        <dbReference type="ARBA" id="ARBA00009549"/>
    </source>
</evidence>
<evidence type="ECO:0000256" key="16">
    <source>
        <dbReference type="ARBA" id="ARBA00023328"/>
    </source>
</evidence>
<dbReference type="FunFam" id="1.25.10.10:FF:000001">
    <property type="entry name" value="CLIP-associating protein 1 isoform 2"/>
    <property type="match status" value="1"/>
</dbReference>
<dbReference type="InterPro" id="IPR057546">
    <property type="entry name" value="HEAT_GCN1"/>
</dbReference>
<dbReference type="GO" id="GO:0005813">
    <property type="term" value="C:centrosome"/>
    <property type="evidence" value="ECO:0007669"/>
    <property type="project" value="UniProtKB-SubCell"/>
</dbReference>
<dbReference type="SMART" id="SM01349">
    <property type="entry name" value="TOG"/>
    <property type="match status" value="4"/>
</dbReference>
<feature type="repeat" description="HEAT" evidence="17">
    <location>
        <begin position="141"/>
        <end position="179"/>
    </location>
</feature>
<dbReference type="SUPFAM" id="SSF48371">
    <property type="entry name" value="ARM repeat"/>
    <property type="match status" value="2"/>
</dbReference>
<dbReference type="FunFam" id="1.25.10.10:FF:000005">
    <property type="entry name" value="CLIP-associating protein 1 isoform 2"/>
    <property type="match status" value="1"/>
</dbReference>
<keyword evidence="13" id="KW-0333">Golgi apparatus</keyword>
<dbReference type="GO" id="GO:0045180">
    <property type="term" value="C:basal cortex"/>
    <property type="evidence" value="ECO:0007669"/>
    <property type="project" value="TreeGrafter"/>
</dbReference>
<name>A0A8C2KGX8_CYPCA</name>
<feature type="domain" description="TOG" evidence="20">
    <location>
        <begin position="730"/>
        <end position="967"/>
    </location>
</feature>
<keyword evidence="12" id="KW-0995">Kinetochore</keyword>
<evidence type="ECO:0000256" key="14">
    <source>
        <dbReference type="ARBA" id="ARBA00023212"/>
    </source>
</evidence>
<dbReference type="GO" id="GO:0005881">
    <property type="term" value="C:cytoplasmic microtubule"/>
    <property type="evidence" value="ECO:0007669"/>
    <property type="project" value="TreeGrafter"/>
</dbReference>
<evidence type="ECO:0000256" key="19">
    <source>
        <dbReference type="SAM" id="MobiDB-lite"/>
    </source>
</evidence>
<feature type="compositionally biased region" description="Low complexity" evidence="19">
    <location>
        <begin position="513"/>
        <end position="531"/>
    </location>
</feature>
<dbReference type="GO" id="GO:0031110">
    <property type="term" value="P:regulation of microtubule polymerization or depolymerization"/>
    <property type="evidence" value="ECO:0007669"/>
    <property type="project" value="UniProtKB-ARBA"/>
</dbReference>
<evidence type="ECO:0000313" key="21">
    <source>
        <dbReference type="Ensembl" id="ENSCCRP00020110282.1"/>
    </source>
</evidence>
<feature type="compositionally biased region" description="Basic and acidic residues" evidence="19">
    <location>
        <begin position="1037"/>
        <end position="1056"/>
    </location>
</feature>
<evidence type="ECO:0000256" key="11">
    <source>
        <dbReference type="ARBA" id="ARBA00022776"/>
    </source>
</evidence>
<proteinExistence type="inferred from homology"/>
<dbReference type="GO" id="GO:0008017">
    <property type="term" value="F:microtubule binding"/>
    <property type="evidence" value="ECO:0007669"/>
    <property type="project" value="TreeGrafter"/>
</dbReference>
<keyword evidence="18" id="KW-0175">Coiled coil</keyword>
<keyword evidence="7" id="KW-0963">Cytoplasm</keyword>
<keyword evidence="8" id="KW-0132">Cell division</keyword>
<feature type="domain" description="TOG" evidence="20">
    <location>
        <begin position="1"/>
        <end position="197"/>
    </location>
</feature>
<evidence type="ECO:0000259" key="20">
    <source>
        <dbReference type="SMART" id="SM01349"/>
    </source>
</evidence>
<evidence type="ECO:0000256" key="10">
    <source>
        <dbReference type="ARBA" id="ARBA00022737"/>
    </source>
</evidence>
<comment type="subcellular location">
    <subcellularLocation>
        <location evidence="4">Chromosome</location>
        <location evidence="4">Centromere</location>
        <location evidence="4">Kinetochore</location>
    </subcellularLocation>
    <subcellularLocation>
        <location evidence="2">Cytoplasm</location>
        <location evidence="2">Cytoskeleton</location>
        <location evidence="2">Microtubule organizing center</location>
        <location evidence="2">Centrosome</location>
    </subcellularLocation>
    <subcellularLocation>
        <location evidence="1">Cytoplasm</location>
        <location evidence="1">Cytoskeleton</location>
        <location evidence="1">Spindle</location>
    </subcellularLocation>
    <subcellularLocation>
        <location evidence="3">Golgi apparatus</location>
        <location evidence="3">trans-Golgi network</location>
    </subcellularLocation>
</comment>
<keyword evidence="16" id="KW-0137">Centromere</keyword>
<evidence type="ECO:0000256" key="15">
    <source>
        <dbReference type="ARBA" id="ARBA00023306"/>
    </source>
</evidence>
<feature type="region of interest" description="Disordered" evidence="19">
    <location>
        <begin position="704"/>
        <end position="723"/>
    </location>
</feature>
<feature type="compositionally biased region" description="Low complexity" evidence="19">
    <location>
        <begin position="986"/>
        <end position="995"/>
    </location>
</feature>
<evidence type="ECO:0000256" key="13">
    <source>
        <dbReference type="ARBA" id="ARBA00023034"/>
    </source>
</evidence>
<dbReference type="PANTHER" id="PTHR21567:SF28">
    <property type="entry name" value="CLIP-ASSOCIATING PROTEIN 1"/>
    <property type="match status" value="1"/>
</dbReference>
<dbReference type="InterPro" id="IPR000357">
    <property type="entry name" value="HEAT"/>
</dbReference>
<keyword evidence="14" id="KW-0206">Cytoskeleton</keyword>
<feature type="coiled-coil region" evidence="18">
    <location>
        <begin position="1144"/>
        <end position="1171"/>
    </location>
</feature>
<dbReference type="InterPro" id="IPR011989">
    <property type="entry name" value="ARM-like"/>
</dbReference>
<dbReference type="Pfam" id="PF23271">
    <property type="entry name" value="HEAT_GCN1"/>
    <property type="match status" value="1"/>
</dbReference>
<comment type="similarity">
    <text evidence="5">Belongs to the CLASP family.</text>
</comment>
<dbReference type="GO" id="GO:0040001">
    <property type="term" value="P:establishment of mitotic spindle localization"/>
    <property type="evidence" value="ECO:0007669"/>
    <property type="project" value="TreeGrafter"/>
</dbReference>
<evidence type="ECO:0000256" key="4">
    <source>
        <dbReference type="ARBA" id="ARBA00004629"/>
    </source>
</evidence>
<accession>A0A8C2KGX8</accession>
<feature type="compositionally biased region" description="Polar residues" evidence="19">
    <location>
        <begin position="610"/>
        <end position="619"/>
    </location>
</feature>
<dbReference type="Ensembl" id="ENSCCRT00020120443.1">
    <property type="protein sequence ID" value="ENSCCRP00020110282.1"/>
    <property type="gene ID" value="ENSCCRG00020047388.1"/>
</dbReference>
<feature type="region of interest" description="Disordered" evidence="19">
    <location>
        <begin position="961"/>
        <end position="1009"/>
    </location>
</feature>
<evidence type="ECO:0000256" key="18">
    <source>
        <dbReference type="SAM" id="Coils"/>
    </source>
</evidence>
<dbReference type="FunFam" id="1.25.10.10:FF:000006">
    <property type="entry name" value="CLIP-associating protein 1 isoform 2"/>
    <property type="match status" value="1"/>
</dbReference>
<dbReference type="PANTHER" id="PTHR21567">
    <property type="entry name" value="CLASP"/>
    <property type="match status" value="1"/>
</dbReference>
<protein>
    <submittedName>
        <fullName evidence="21">Cytoplasmic linker associated protein 1a</fullName>
    </submittedName>
</protein>
<keyword evidence="11" id="KW-0498">Mitosis</keyword>
<keyword evidence="6" id="KW-0158">Chromosome</keyword>
<organism evidence="21 22">
    <name type="scientific">Cyprinus carpio</name>
    <name type="common">Common carp</name>
    <dbReference type="NCBI Taxonomy" id="7962"/>
    <lineage>
        <taxon>Eukaryota</taxon>
        <taxon>Metazoa</taxon>
        <taxon>Chordata</taxon>
        <taxon>Craniata</taxon>
        <taxon>Vertebrata</taxon>
        <taxon>Euteleostomi</taxon>
        <taxon>Actinopterygii</taxon>
        <taxon>Neopterygii</taxon>
        <taxon>Teleostei</taxon>
        <taxon>Ostariophysi</taxon>
        <taxon>Cypriniformes</taxon>
        <taxon>Cyprinidae</taxon>
        <taxon>Cyprininae</taxon>
        <taxon>Cyprinus</taxon>
    </lineage>
</organism>
<dbReference type="GO" id="GO:0051301">
    <property type="term" value="P:cell division"/>
    <property type="evidence" value="ECO:0007669"/>
    <property type="project" value="UniProtKB-KW"/>
</dbReference>
<evidence type="ECO:0000313" key="22">
    <source>
        <dbReference type="Proteomes" id="UP000694701"/>
    </source>
</evidence>
<feature type="compositionally biased region" description="Polar residues" evidence="19">
    <location>
        <begin position="543"/>
        <end position="557"/>
    </location>
</feature>
<feature type="domain" description="TOG" evidence="20">
    <location>
        <begin position="236"/>
        <end position="468"/>
    </location>
</feature>
<feature type="compositionally biased region" description="Low complexity" evidence="19">
    <location>
        <begin position="710"/>
        <end position="723"/>
    </location>
</feature>
<dbReference type="Pfam" id="PF12348">
    <property type="entry name" value="CLASP_N"/>
    <property type="match status" value="1"/>
</dbReference>
<dbReference type="Pfam" id="PF02985">
    <property type="entry name" value="HEAT"/>
    <property type="match status" value="1"/>
</dbReference>
<dbReference type="InterPro" id="IPR034085">
    <property type="entry name" value="TOG"/>
</dbReference>
<dbReference type="GO" id="GO:0005876">
    <property type="term" value="C:spindle microtubule"/>
    <property type="evidence" value="ECO:0007669"/>
    <property type="project" value="TreeGrafter"/>
</dbReference>
<evidence type="ECO:0000256" key="3">
    <source>
        <dbReference type="ARBA" id="ARBA00004601"/>
    </source>
</evidence>
<evidence type="ECO:0000256" key="2">
    <source>
        <dbReference type="ARBA" id="ARBA00004300"/>
    </source>
</evidence>
<sequence length="1374" mass="152084">MEPNIEYCLTQVLQKDVARRLQMGPELIDYITDADKCHDLESDQTALDKMVDGIATSWVNSSNFKLALLGMDLLSALVTRLQDRFRPQVGTVLPSLIDRLGDAKDQVRDHDQTLLLKIMELAATPQLTLLYGAQGLTLSKIVPHICNLLGDPTSQVRDAAMNCLVEIYRHVGEKVRIDLKLYYILALSAKSFFLMFSFCDCGYSGKDSVSAGAVDEEDFIKAFEDVPAVQIYSSKDLEDSLNKIREVLSDDKQDWEHRVTALKKVRSLLLAGATEHEGFLQQLRLLEGALKLSAKDLRSQVVREACITLGHLSSVLGNKFDHGAENIMPTLLNLVPNSAKIMATSGMAAIRLILRHTHFPRLIPIITSNCTSKSVAVRRRCYEFLDLLLQEWQTHTLERHVAVLTETIKKGIHDADSEARSVARKCYWGFHGHFSREAEHLFQALESSYQKALQSHLKSSDSIVSLPQSDRSSSSSQESKVISSRVSSTPGALQRSRSDIDVNAASSAKSRMSTATSPSPFSSAAALPPGSYASLGRVRTRRQSSGSAVSANSTVTDSRGRSRAKVVSQSQPGSRSSSPGKLLGHAYGRIPRATAPTTPSDKYSRIPKSQGCSRETSPSRLGIARSSRIPRPSMSQGCSRDTSRESSRDTSPARGFTPLDRFGLIHQARISASVNAMRVLNTGTEVEAAVADALCKPLRRRYESDDDANSDASSACSERSYSSRNGGIPHYLRQTEDVAEVLNHCASSNWSERKEGLLGLQNLLKSQRILSRVELKRLCEIFTRMFADPHSKVFSMFLETLVDFITVHREDLQDWLFVLLTQLLKKMGADLLGSVQAKVQKALDVTRESFPFDQQFNILMRFIVDQTQTPNLKVKVAILKYIESLARQMDPADFVNSSETRLAVSRIITWTTEPKSSDVRKAAQVVLISLFELNTPEFTMLLGALPKTFQDGATKLLHNHLKNSSNTSSSSPSNTMGRTPPRHPTSRTSPLTSPTNCSHGGLSPSMLEYDTENMNSDEIFSSLRGVTEAIQSFSYRSQEDLNEPIRRDGKKDDAGKEGASPGSDARLGLDVMEGGRTALDNKTSLLNTPSPRSFAVPRSREFAPYGYGDTITAYDKSALKEAVFDDDVDQFRDCESTHLVADLLKELSNHNERVEERKGALIELLKIAREDSLAVWDEHFKTILLLLLETLGDKDHTIRALALRVLKEILRNQPARFKNYAELTIMKTLEAHKDSHKEVVRAAEEAASTLASSIHPEQCIKVLCPIVQTADYPINLAAIKMQTKVVERIARESLHQLLPDIIPGLLQGYDNTESSVRKASVFCLVAIYSVIGEELKPHLAQLTGSKMKLLNLYIKRAQTTNSNSSSSSDVSSHS</sequence>
<feature type="compositionally biased region" description="Low complexity" evidence="19">
    <location>
        <begin position="963"/>
        <end position="979"/>
    </location>
</feature>
<evidence type="ECO:0000256" key="17">
    <source>
        <dbReference type="PROSITE-ProRule" id="PRU00103"/>
    </source>
</evidence>
<feature type="domain" description="TOG" evidence="20">
    <location>
        <begin position="1130"/>
        <end position="1363"/>
    </location>
</feature>
<dbReference type="InterPro" id="IPR024395">
    <property type="entry name" value="CLASP_N_dom"/>
</dbReference>
<dbReference type="Proteomes" id="UP000694701">
    <property type="component" value="Unplaced"/>
</dbReference>
<evidence type="ECO:0000256" key="7">
    <source>
        <dbReference type="ARBA" id="ARBA00022490"/>
    </source>
</evidence>
<feature type="region of interest" description="Disordered" evidence="19">
    <location>
        <begin position="463"/>
        <end position="658"/>
    </location>
</feature>
<dbReference type="Pfam" id="PF21040">
    <property type="entry name" value="CEP104-like_TOG"/>
    <property type="match status" value="1"/>
</dbReference>
<evidence type="ECO:0000256" key="8">
    <source>
        <dbReference type="ARBA" id="ARBA00022618"/>
    </source>
</evidence>
<dbReference type="GO" id="GO:0090307">
    <property type="term" value="P:mitotic spindle assembly"/>
    <property type="evidence" value="ECO:0007669"/>
    <property type="project" value="TreeGrafter"/>
</dbReference>
<dbReference type="Gene3D" id="1.25.10.10">
    <property type="entry name" value="Leucine-rich Repeat Variant"/>
    <property type="match status" value="5"/>
</dbReference>
<dbReference type="GO" id="GO:0000776">
    <property type="term" value="C:kinetochore"/>
    <property type="evidence" value="ECO:0007669"/>
    <property type="project" value="UniProtKB-KW"/>
</dbReference>
<dbReference type="GO" id="GO:0043515">
    <property type="term" value="F:kinetochore binding"/>
    <property type="evidence" value="ECO:0007669"/>
    <property type="project" value="TreeGrafter"/>
</dbReference>
<keyword evidence="15" id="KW-0131">Cell cycle</keyword>
<evidence type="ECO:0000256" key="9">
    <source>
        <dbReference type="ARBA" id="ARBA00022701"/>
    </source>
</evidence>